<gene>
    <name evidence="2" type="ORF">F4827_002905</name>
</gene>
<dbReference type="PRINTS" id="PR01713">
    <property type="entry name" value="NUCEPIMERASE"/>
</dbReference>
<dbReference type="PANTHER" id="PTHR43245">
    <property type="entry name" value="BIFUNCTIONAL POLYMYXIN RESISTANCE PROTEIN ARNA"/>
    <property type="match status" value="1"/>
</dbReference>
<dbReference type="EC" id="5.1.3.2" evidence="2"/>
<dbReference type="InterPro" id="IPR050177">
    <property type="entry name" value="Lipid_A_modif_metabolic_enz"/>
</dbReference>
<evidence type="ECO:0000313" key="2">
    <source>
        <dbReference type="EMBL" id="MBB6103052.1"/>
    </source>
</evidence>
<name>A0A7W9TX50_9BURK</name>
<dbReference type="SUPFAM" id="SSF51735">
    <property type="entry name" value="NAD(P)-binding Rossmann-fold domains"/>
    <property type="match status" value="1"/>
</dbReference>
<accession>A0A7W9TX50</accession>
<dbReference type="InterPro" id="IPR001509">
    <property type="entry name" value="Epimerase_deHydtase"/>
</dbReference>
<evidence type="ECO:0000313" key="3">
    <source>
        <dbReference type="Proteomes" id="UP000571554"/>
    </source>
</evidence>
<feature type="domain" description="NAD-dependent epimerase/dehydratase" evidence="1">
    <location>
        <begin position="17"/>
        <end position="248"/>
    </location>
</feature>
<organism evidence="2 3">
    <name type="scientific">Paraburkholderia bannensis</name>
    <dbReference type="NCBI Taxonomy" id="765414"/>
    <lineage>
        <taxon>Bacteria</taxon>
        <taxon>Pseudomonadati</taxon>
        <taxon>Pseudomonadota</taxon>
        <taxon>Betaproteobacteria</taxon>
        <taxon>Burkholderiales</taxon>
        <taxon>Burkholderiaceae</taxon>
        <taxon>Paraburkholderia</taxon>
    </lineage>
</organism>
<dbReference type="Gene3D" id="3.40.50.720">
    <property type="entry name" value="NAD(P)-binding Rossmann-like Domain"/>
    <property type="match status" value="1"/>
</dbReference>
<sequence>MHLHEQNLSRLAGARCAVLGANGFIGTNLCIALHYAGTTVVGVGRSQRARDVLVDKVEWRRADLATGSAFEHAVRDCDFVVHLANTLLPTPSNAEKVRDVQENLIGTLTLLERCRELGVGKVIYASSGGTVYGPQTNTPISEDVLPRPICSYGVVKHAVEGYLHLYRQLHHLDYVALRIANPFGPHQMPHDQGLVAALFGKALAGTPISIWGDGSVVRDYVYIQDVVDAIIAAMVLNEPDAPRIYNIGSGVGRSVNDVIASIQAIHGELPEVGYQHARAADVPVNVLDIRRAQTYLGWNPATPWHDALRATYIWLHDALGASAKAQSYAIV</sequence>
<keyword evidence="3" id="KW-1185">Reference proteome</keyword>
<evidence type="ECO:0000259" key="1">
    <source>
        <dbReference type="Pfam" id="PF01370"/>
    </source>
</evidence>
<protein>
    <submittedName>
        <fullName evidence="2">UDP-glucose 4-epimerase</fullName>
        <ecNumber evidence="2">5.1.3.2</ecNumber>
    </submittedName>
</protein>
<dbReference type="InterPro" id="IPR036291">
    <property type="entry name" value="NAD(P)-bd_dom_sf"/>
</dbReference>
<proteinExistence type="predicted"/>
<dbReference type="EMBL" id="JACHBW010000007">
    <property type="protein sequence ID" value="MBB6103052.1"/>
    <property type="molecule type" value="Genomic_DNA"/>
</dbReference>
<dbReference type="Pfam" id="PF01370">
    <property type="entry name" value="Epimerase"/>
    <property type="match status" value="1"/>
</dbReference>
<dbReference type="Proteomes" id="UP000571554">
    <property type="component" value="Unassembled WGS sequence"/>
</dbReference>
<dbReference type="AlphaFoldDB" id="A0A7W9TX50"/>
<keyword evidence="2" id="KW-0413">Isomerase</keyword>
<reference evidence="2 3" key="1">
    <citation type="submission" date="2020-08" db="EMBL/GenBank/DDBJ databases">
        <title>Above-ground endophytic microbial communities from plants in different locations in the United States.</title>
        <authorList>
            <person name="Frank C."/>
        </authorList>
    </citation>
    <scope>NUCLEOTIDE SEQUENCE [LARGE SCALE GENOMIC DNA]</scope>
    <source>
        <strain evidence="2 3">WP4_2_2</strain>
    </source>
</reference>
<comment type="caution">
    <text evidence="2">The sequence shown here is derived from an EMBL/GenBank/DDBJ whole genome shotgun (WGS) entry which is preliminary data.</text>
</comment>
<dbReference type="GO" id="GO:0003978">
    <property type="term" value="F:UDP-glucose 4-epimerase activity"/>
    <property type="evidence" value="ECO:0007669"/>
    <property type="project" value="UniProtKB-EC"/>
</dbReference>
<dbReference type="PANTHER" id="PTHR43245:SF13">
    <property type="entry name" value="UDP-D-APIOSE_UDP-D-XYLOSE SYNTHASE 2"/>
    <property type="match status" value="1"/>
</dbReference>